<gene>
    <name evidence="3" type="primary">LOC109469421</name>
</gene>
<organism evidence="2 3">
    <name type="scientific">Branchiostoma belcheri</name>
    <name type="common">Amphioxus</name>
    <dbReference type="NCBI Taxonomy" id="7741"/>
    <lineage>
        <taxon>Eukaryota</taxon>
        <taxon>Metazoa</taxon>
        <taxon>Chordata</taxon>
        <taxon>Cephalochordata</taxon>
        <taxon>Leptocardii</taxon>
        <taxon>Amphioxiformes</taxon>
        <taxon>Branchiostomatidae</taxon>
        <taxon>Branchiostoma</taxon>
    </lineage>
</organism>
<dbReference type="InterPro" id="IPR036056">
    <property type="entry name" value="Fibrinogen-like_C"/>
</dbReference>
<accession>A0A6P4YGC2</accession>
<dbReference type="GeneID" id="109469421"/>
<reference evidence="3" key="1">
    <citation type="submission" date="2025-08" db="UniProtKB">
        <authorList>
            <consortium name="RefSeq"/>
        </authorList>
    </citation>
    <scope>IDENTIFICATION</scope>
    <source>
        <tissue evidence="3">Gonad</tissue>
    </source>
</reference>
<dbReference type="PANTHER" id="PTHR19143:SF458">
    <property type="entry name" value="FIBRINOGEN C-TERMINAL DOMAIN-CONTAINING PROTEIN-RELATED"/>
    <property type="match status" value="1"/>
</dbReference>
<dbReference type="SUPFAM" id="SSF56496">
    <property type="entry name" value="Fibrinogen C-terminal domain-like"/>
    <property type="match status" value="1"/>
</dbReference>
<dbReference type="OrthoDB" id="6345539at2759"/>
<proteinExistence type="predicted"/>
<keyword evidence="2" id="KW-1185">Reference proteome</keyword>
<protein>
    <submittedName>
        <fullName evidence="3">Ficolin-2-like</fullName>
    </submittedName>
</protein>
<dbReference type="Proteomes" id="UP000515135">
    <property type="component" value="Unplaced"/>
</dbReference>
<sequence>MDTAGGNWTIIQRRMDGSVPFNRTWEEYKHGFGNKNGEYWLGNDNIHLLTTQKDYRLRVELMDWENQTRYAEYDTFRVAGESDQYRLTVSGYSGPVARDGMKYNNGQKFSTKDRDNDASSLHCSQRYGQGGWWWFGSGCGYSYLNGRYLRNCGNSCPTSEGVMWFLMRGPYYSLKSVSMKIRPR</sequence>
<dbReference type="Pfam" id="PF00147">
    <property type="entry name" value="Fibrinogen_C"/>
    <property type="match status" value="1"/>
</dbReference>
<dbReference type="Gene3D" id="3.90.215.10">
    <property type="entry name" value="Gamma Fibrinogen, chain A, domain 1"/>
    <property type="match status" value="1"/>
</dbReference>
<dbReference type="PANTHER" id="PTHR19143">
    <property type="entry name" value="FIBRINOGEN/TENASCIN/ANGIOPOEITIN"/>
    <property type="match status" value="1"/>
</dbReference>
<dbReference type="AlphaFoldDB" id="A0A6P4YGC2"/>
<dbReference type="CDD" id="cd00087">
    <property type="entry name" value="FReD"/>
    <property type="match status" value="1"/>
</dbReference>
<name>A0A6P4YGC2_BRABE</name>
<dbReference type="PROSITE" id="PS51406">
    <property type="entry name" value="FIBRINOGEN_C_2"/>
    <property type="match status" value="1"/>
</dbReference>
<dbReference type="InterPro" id="IPR050373">
    <property type="entry name" value="Fibrinogen_C-term_domain"/>
</dbReference>
<dbReference type="InterPro" id="IPR014716">
    <property type="entry name" value="Fibrinogen_a/b/g_C_1"/>
</dbReference>
<evidence type="ECO:0000313" key="2">
    <source>
        <dbReference type="Proteomes" id="UP000515135"/>
    </source>
</evidence>
<evidence type="ECO:0000313" key="3">
    <source>
        <dbReference type="RefSeq" id="XP_019623488.1"/>
    </source>
</evidence>
<dbReference type="InterPro" id="IPR002181">
    <property type="entry name" value="Fibrinogen_a/b/g_C_dom"/>
</dbReference>
<dbReference type="RefSeq" id="XP_019623488.1">
    <property type="nucleotide sequence ID" value="XM_019767929.1"/>
</dbReference>
<evidence type="ECO:0000259" key="1">
    <source>
        <dbReference type="PROSITE" id="PS51406"/>
    </source>
</evidence>
<dbReference type="GO" id="GO:0005615">
    <property type="term" value="C:extracellular space"/>
    <property type="evidence" value="ECO:0007669"/>
    <property type="project" value="TreeGrafter"/>
</dbReference>
<feature type="domain" description="Fibrinogen C-terminal" evidence="1">
    <location>
        <begin position="1"/>
        <end position="184"/>
    </location>
</feature>
<dbReference type="SMART" id="SM00186">
    <property type="entry name" value="FBG"/>
    <property type="match status" value="1"/>
</dbReference>
<dbReference type="KEGG" id="bbel:109469421"/>